<keyword evidence="2" id="KW-1185">Reference proteome</keyword>
<protein>
    <submittedName>
        <fullName evidence="1">Uncharacterized protein</fullName>
    </submittedName>
</protein>
<dbReference type="EMBL" id="LR215050">
    <property type="protein sequence ID" value="VEU82523.1"/>
    <property type="molecule type" value="Genomic_DNA"/>
</dbReference>
<dbReference type="AlphaFoldDB" id="A0A449BJF7"/>
<organism evidence="1 2">
    <name type="scientific">Acholeplasma hippikon</name>
    <dbReference type="NCBI Taxonomy" id="264636"/>
    <lineage>
        <taxon>Bacteria</taxon>
        <taxon>Bacillati</taxon>
        <taxon>Mycoplasmatota</taxon>
        <taxon>Mollicutes</taxon>
        <taxon>Acholeplasmatales</taxon>
        <taxon>Acholeplasmataceae</taxon>
        <taxon>Acholeplasma</taxon>
    </lineage>
</organism>
<dbReference type="STRING" id="1408416.GCA_000702765_00945"/>
<proteinExistence type="predicted"/>
<dbReference type="KEGG" id="ahk:NCTC10172_00539"/>
<sequence length="135" mass="15421">MSIVWFNEKPKEIVVTLTPVNITINKSGSQLFETAYQVMLGYDSTNQLMLIKPLSKDEVLRGDIPEHARYNISINSSYGRIANKAFITKIIQLFNLELNDKGSKFKAVWKPGQQLLEVNLKEVVKLWQHICHGFG</sequence>
<evidence type="ECO:0000313" key="2">
    <source>
        <dbReference type="Proteomes" id="UP000290909"/>
    </source>
</evidence>
<dbReference type="Proteomes" id="UP000290909">
    <property type="component" value="Chromosome"/>
</dbReference>
<gene>
    <name evidence="1" type="ORF">NCTC10172_00539</name>
</gene>
<accession>A0A449BJF7</accession>
<evidence type="ECO:0000313" key="1">
    <source>
        <dbReference type="EMBL" id="VEU82523.1"/>
    </source>
</evidence>
<name>A0A449BJF7_9MOLU</name>
<reference evidence="1 2" key="1">
    <citation type="submission" date="2019-01" db="EMBL/GenBank/DDBJ databases">
        <authorList>
            <consortium name="Pathogen Informatics"/>
        </authorList>
    </citation>
    <scope>NUCLEOTIDE SEQUENCE [LARGE SCALE GENOMIC DNA]</scope>
    <source>
        <strain evidence="1 2">NCTC10172</strain>
    </source>
</reference>